<reference evidence="2" key="1">
    <citation type="submission" date="2023-01" db="EMBL/GenBank/DDBJ databases">
        <authorList>
            <person name="Van Ghelder C."/>
            <person name="Rancurel C."/>
        </authorList>
    </citation>
    <scope>NUCLEOTIDE SEQUENCE</scope>
    <source>
        <strain evidence="2">CNCM I-4278</strain>
    </source>
</reference>
<name>A0A9W4ULB2_9PLEO</name>
<comment type="caution">
    <text evidence="2">The sequence shown here is derived from an EMBL/GenBank/DDBJ whole genome shotgun (WGS) entry which is preliminary data.</text>
</comment>
<accession>A0A9W4ULB2</accession>
<proteinExistence type="predicted"/>
<evidence type="ECO:0000313" key="2">
    <source>
        <dbReference type="EMBL" id="CAI6337107.1"/>
    </source>
</evidence>
<dbReference type="AlphaFoldDB" id="A0A9W4ULB2"/>
<dbReference type="EMBL" id="CAOQHR010000007">
    <property type="protein sequence ID" value="CAI6337107.1"/>
    <property type="molecule type" value="Genomic_DNA"/>
</dbReference>
<sequence length="145" mass="16248">MLMMMMMMLLLLLLLLMLSEQLLQQHHHHSTIIRTSALHWCGAPATRRRWGHLPCSLLEEALKPSHSRHLEPSAPAPCQPNCLSCTRRTTPDRLLACAGRDEVFEGGQPAFVPSVNQSISQGEAATLWIRGGRCRHSVRFSAHLP</sequence>
<feature type="signal peptide" evidence="1">
    <location>
        <begin position="1"/>
        <end position="24"/>
    </location>
</feature>
<evidence type="ECO:0008006" key="4">
    <source>
        <dbReference type="Google" id="ProtNLM"/>
    </source>
</evidence>
<keyword evidence="1" id="KW-0732">Signal</keyword>
<gene>
    <name evidence="2" type="ORF">PDIGIT_LOCUS10215</name>
</gene>
<protein>
    <recommendedName>
        <fullName evidence="4">Secreted protein</fullName>
    </recommendedName>
</protein>
<evidence type="ECO:0000256" key="1">
    <source>
        <dbReference type="SAM" id="SignalP"/>
    </source>
</evidence>
<dbReference type="Proteomes" id="UP001152607">
    <property type="component" value="Unassembled WGS sequence"/>
</dbReference>
<evidence type="ECO:0000313" key="3">
    <source>
        <dbReference type="Proteomes" id="UP001152607"/>
    </source>
</evidence>
<feature type="chain" id="PRO_5040748915" description="Secreted protein" evidence="1">
    <location>
        <begin position="25"/>
        <end position="145"/>
    </location>
</feature>
<keyword evidence="3" id="KW-1185">Reference proteome</keyword>
<organism evidence="2 3">
    <name type="scientific">Periconia digitata</name>
    <dbReference type="NCBI Taxonomy" id="1303443"/>
    <lineage>
        <taxon>Eukaryota</taxon>
        <taxon>Fungi</taxon>
        <taxon>Dikarya</taxon>
        <taxon>Ascomycota</taxon>
        <taxon>Pezizomycotina</taxon>
        <taxon>Dothideomycetes</taxon>
        <taxon>Pleosporomycetidae</taxon>
        <taxon>Pleosporales</taxon>
        <taxon>Massarineae</taxon>
        <taxon>Periconiaceae</taxon>
        <taxon>Periconia</taxon>
    </lineage>
</organism>